<proteinExistence type="predicted"/>
<gene>
    <name evidence="1" type="ORF">L0U88_00840</name>
</gene>
<protein>
    <submittedName>
        <fullName evidence="1">Uncharacterized protein</fullName>
    </submittedName>
</protein>
<organism evidence="1 2">
    <name type="scientific">Flavihumibacter fluminis</name>
    <dbReference type="NCBI Taxonomy" id="2909236"/>
    <lineage>
        <taxon>Bacteria</taxon>
        <taxon>Pseudomonadati</taxon>
        <taxon>Bacteroidota</taxon>
        <taxon>Chitinophagia</taxon>
        <taxon>Chitinophagales</taxon>
        <taxon>Chitinophagaceae</taxon>
        <taxon>Flavihumibacter</taxon>
    </lineage>
</organism>
<reference evidence="1 2" key="1">
    <citation type="submission" date="2022-01" db="EMBL/GenBank/DDBJ databases">
        <title>Flavihumibacter sp. nov., isolated from sediment of a river.</title>
        <authorList>
            <person name="Liu H."/>
        </authorList>
    </citation>
    <scope>NUCLEOTIDE SEQUENCE [LARGE SCALE GENOMIC DNA]</scope>
    <source>
        <strain evidence="1 2">RY-1</strain>
    </source>
</reference>
<keyword evidence="2" id="KW-1185">Reference proteome</keyword>
<name>A0ABS9BC42_9BACT</name>
<sequence>MQLNQESYNQLLNYTNSKQKRPTKEDNTVPDWYALTYSIFLDSPLNNLQDFWRLVAYTYSWMPTIPTINSHLISDEKQLLTDLKSLKKGEDQHLEALFTLLIPVINNSLVGVSKTLHFIAPDTVPIIDSNVTRGWNEFFSTYPTDNIKKFPTYSNALTIKQLSNYLKYRETLLSWVVNSNASFSLRDLEWAFFELGIALNPKHGLIS</sequence>
<accession>A0ABS9BC42</accession>
<dbReference type="RefSeq" id="WP_234863622.1">
    <property type="nucleotide sequence ID" value="NZ_JAKEVY010000001.1"/>
</dbReference>
<dbReference type="EMBL" id="JAKEVY010000001">
    <property type="protein sequence ID" value="MCF1713172.1"/>
    <property type="molecule type" value="Genomic_DNA"/>
</dbReference>
<comment type="caution">
    <text evidence="1">The sequence shown here is derived from an EMBL/GenBank/DDBJ whole genome shotgun (WGS) entry which is preliminary data.</text>
</comment>
<dbReference type="Proteomes" id="UP001200145">
    <property type="component" value="Unassembled WGS sequence"/>
</dbReference>
<evidence type="ECO:0000313" key="2">
    <source>
        <dbReference type="Proteomes" id="UP001200145"/>
    </source>
</evidence>
<evidence type="ECO:0000313" key="1">
    <source>
        <dbReference type="EMBL" id="MCF1713172.1"/>
    </source>
</evidence>